<dbReference type="Gene3D" id="1.10.246.20">
    <property type="entry name" value="Coactivator CBP, KIX domain"/>
    <property type="match status" value="1"/>
</dbReference>
<feature type="domain" description="Mediator of RNA polymerase II transcription subunit 15 N-terminal" evidence="3">
    <location>
        <begin position="152"/>
        <end position="177"/>
    </location>
</feature>
<dbReference type="GO" id="GO:0006355">
    <property type="term" value="P:regulation of DNA-templated transcription"/>
    <property type="evidence" value="ECO:0007669"/>
    <property type="project" value="InterPro"/>
</dbReference>
<dbReference type="Proteomes" id="UP001168821">
    <property type="component" value="Unassembled WGS sequence"/>
</dbReference>
<evidence type="ECO:0000313" key="5">
    <source>
        <dbReference type="Proteomes" id="UP001168821"/>
    </source>
</evidence>
<dbReference type="AlphaFoldDB" id="A0AA38MH87"/>
<evidence type="ECO:0000256" key="1">
    <source>
        <dbReference type="ARBA" id="ARBA00023242"/>
    </source>
</evidence>
<comment type="similarity">
    <text evidence="2">Belongs to the Mediator complex subunit 15 family.</text>
</comment>
<dbReference type="GO" id="GO:0005634">
    <property type="term" value="C:nucleus"/>
    <property type="evidence" value="ECO:0007669"/>
    <property type="project" value="UniProtKB-SubCell"/>
</dbReference>
<accession>A0AA38MH87</accession>
<keyword evidence="2" id="KW-0010">Activator</keyword>
<comment type="subcellular location">
    <subcellularLocation>
        <location evidence="2">Nucleus</location>
    </subcellularLocation>
</comment>
<protein>
    <recommendedName>
        <fullName evidence="2">Mediator of RNA polymerase II transcription subunit 15</fullName>
    </recommendedName>
    <alternativeName>
        <fullName evidence="2">Mediator complex subunit 15</fullName>
    </alternativeName>
</protein>
<keyword evidence="2" id="KW-0805">Transcription regulation</keyword>
<keyword evidence="1 2" id="KW-0539">Nucleus</keyword>
<evidence type="ECO:0000259" key="3">
    <source>
        <dbReference type="Pfam" id="PF09606"/>
    </source>
</evidence>
<sequence length="208" mass="24154">MENNESWRTIPYRLSVASKIDVEIQQLTVWSGRKPTRSCFEIEQRQFQKAKNKEEYLTSVARIILYMRNKIQDEYGVQSLMNNLEKLTVETNNNPFLKSEQQQPSESNLLQNPHCSCCNDQSVNGTLQGLQSCVNNITQPNRGLMQNQMHSDDSWKTTAFRHAVVTKIEEEIKQQKINRNILRSVAQLILHIREIRTEVNKTTAMDVS</sequence>
<feature type="domain" description="Mediator of RNA polymerase II transcription subunit 15 N-terminal" evidence="3">
    <location>
        <begin position="4"/>
        <end position="71"/>
    </location>
</feature>
<gene>
    <name evidence="2" type="primary">MED15</name>
    <name evidence="4" type="ORF">Zmor_015065</name>
</gene>
<name>A0AA38MH87_9CUCU</name>
<keyword evidence="2" id="KW-0804">Transcription</keyword>
<evidence type="ECO:0000313" key="4">
    <source>
        <dbReference type="EMBL" id="KAJ3655958.1"/>
    </source>
</evidence>
<dbReference type="EMBL" id="JALNTZ010000004">
    <property type="protein sequence ID" value="KAJ3655958.1"/>
    <property type="molecule type" value="Genomic_DNA"/>
</dbReference>
<comment type="function">
    <text evidence="2">Component of the Mediator complex, a coactivator involved in the regulated transcription of nearly all RNA polymerase II-dependent genes. Mediator functions as a bridge to convey information from gene-specific regulatory proteins to the basal RNA polymerase II transcription machinery. Mediator is recruited to promoters by direct interactions with regulatory proteins and serves as a scaffold for the assembly of a functional preinitiation complex with RNA polymerase II and the general transcription factors.</text>
</comment>
<dbReference type="InterPro" id="IPR036529">
    <property type="entry name" value="KIX_dom_sf"/>
</dbReference>
<comment type="subunit">
    <text evidence="2">Component of the Mediator complex.</text>
</comment>
<dbReference type="Pfam" id="PF09606">
    <property type="entry name" value="Med15_N"/>
    <property type="match status" value="2"/>
</dbReference>
<comment type="caution">
    <text evidence="4">The sequence shown here is derived from an EMBL/GenBank/DDBJ whole genome shotgun (WGS) entry which is preliminary data.</text>
</comment>
<keyword evidence="5" id="KW-1185">Reference proteome</keyword>
<reference evidence="4" key="1">
    <citation type="journal article" date="2023" name="G3 (Bethesda)">
        <title>Whole genome assemblies of Zophobas morio and Tenebrio molitor.</title>
        <authorList>
            <person name="Kaur S."/>
            <person name="Stinson S.A."/>
            <person name="diCenzo G.C."/>
        </authorList>
    </citation>
    <scope>NUCLEOTIDE SEQUENCE</scope>
    <source>
        <strain evidence="4">QUZm001</strain>
    </source>
</reference>
<organism evidence="4 5">
    <name type="scientific">Zophobas morio</name>
    <dbReference type="NCBI Taxonomy" id="2755281"/>
    <lineage>
        <taxon>Eukaryota</taxon>
        <taxon>Metazoa</taxon>
        <taxon>Ecdysozoa</taxon>
        <taxon>Arthropoda</taxon>
        <taxon>Hexapoda</taxon>
        <taxon>Insecta</taxon>
        <taxon>Pterygota</taxon>
        <taxon>Neoptera</taxon>
        <taxon>Endopterygota</taxon>
        <taxon>Coleoptera</taxon>
        <taxon>Polyphaga</taxon>
        <taxon>Cucujiformia</taxon>
        <taxon>Tenebrionidae</taxon>
        <taxon>Zophobas</taxon>
    </lineage>
</organism>
<dbReference type="GO" id="GO:0003712">
    <property type="term" value="F:transcription coregulator activity"/>
    <property type="evidence" value="ECO:0007669"/>
    <property type="project" value="InterPro"/>
</dbReference>
<dbReference type="InterPro" id="IPR019087">
    <property type="entry name" value="Med15_N"/>
</dbReference>
<evidence type="ECO:0000256" key="2">
    <source>
        <dbReference type="RuleBase" id="RU364148"/>
    </source>
</evidence>
<proteinExistence type="inferred from homology"/>